<organism evidence="2 3">
    <name type="scientific">Edaphobacter acidisoli</name>
    <dbReference type="NCBI Taxonomy" id="2040573"/>
    <lineage>
        <taxon>Bacteria</taxon>
        <taxon>Pseudomonadati</taxon>
        <taxon>Acidobacteriota</taxon>
        <taxon>Terriglobia</taxon>
        <taxon>Terriglobales</taxon>
        <taxon>Acidobacteriaceae</taxon>
        <taxon>Edaphobacter</taxon>
    </lineage>
</organism>
<evidence type="ECO:0000313" key="3">
    <source>
        <dbReference type="Proteomes" id="UP000648801"/>
    </source>
</evidence>
<dbReference type="EMBL" id="BMJB01000001">
    <property type="protein sequence ID" value="GGA57523.1"/>
    <property type="molecule type" value="Genomic_DNA"/>
</dbReference>
<proteinExistence type="predicted"/>
<accession>A0A916W0Y4</accession>
<evidence type="ECO:0000256" key="1">
    <source>
        <dbReference type="SAM" id="MobiDB-lite"/>
    </source>
</evidence>
<reference evidence="2" key="1">
    <citation type="journal article" date="2014" name="Int. J. Syst. Evol. Microbiol.">
        <title>Complete genome sequence of Corynebacterium casei LMG S-19264T (=DSM 44701T), isolated from a smear-ripened cheese.</title>
        <authorList>
            <consortium name="US DOE Joint Genome Institute (JGI-PGF)"/>
            <person name="Walter F."/>
            <person name="Albersmeier A."/>
            <person name="Kalinowski J."/>
            <person name="Ruckert C."/>
        </authorList>
    </citation>
    <scope>NUCLEOTIDE SEQUENCE</scope>
    <source>
        <strain evidence="2">CGMCC 1.15447</strain>
    </source>
</reference>
<reference evidence="2" key="2">
    <citation type="submission" date="2020-09" db="EMBL/GenBank/DDBJ databases">
        <authorList>
            <person name="Sun Q."/>
            <person name="Zhou Y."/>
        </authorList>
    </citation>
    <scope>NUCLEOTIDE SEQUENCE</scope>
    <source>
        <strain evidence="2">CGMCC 1.15447</strain>
    </source>
</reference>
<name>A0A916W0Y4_9BACT</name>
<protein>
    <submittedName>
        <fullName evidence="2">Uncharacterized protein</fullName>
    </submittedName>
</protein>
<dbReference type="Proteomes" id="UP000648801">
    <property type="component" value="Unassembled WGS sequence"/>
</dbReference>
<evidence type="ECO:0000313" key="2">
    <source>
        <dbReference type="EMBL" id="GGA57523.1"/>
    </source>
</evidence>
<keyword evidence="3" id="KW-1185">Reference proteome</keyword>
<sequence length="46" mass="4957">MSQGLKPLVFMAGVARTEVRAYLRGNDKGRCNGKTQEATAPASEVF</sequence>
<feature type="region of interest" description="Disordered" evidence="1">
    <location>
        <begin position="27"/>
        <end position="46"/>
    </location>
</feature>
<dbReference type="AlphaFoldDB" id="A0A916W0Y4"/>
<gene>
    <name evidence="2" type="ORF">GCM10011507_06130</name>
</gene>
<comment type="caution">
    <text evidence="2">The sequence shown here is derived from an EMBL/GenBank/DDBJ whole genome shotgun (WGS) entry which is preliminary data.</text>
</comment>